<comment type="function">
    <text evidence="3">Required for the function of coenzyme Q in the respiratory chain. May serve as a chaperone or may be involved in the transport of Q6 from its site of synthesis to the catalytic sites of the respiratory complexes.</text>
</comment>
<dbReference type="InterPro" id="IPR023393">
    <property type="entry name" value="START-like_dom_sf"/>
</dbReference>
<reference evidence="5" key="1">
    <citation type="submission" date="2022-07" db="EMBL/GenBank/DDBJ databases">
        <title>Phylogenomic reconstructions and comparative analyses of Kickxellomycotina fungi.</title>
        <authorList>
            <person name="Reynolds N.K."/>
            <person name="Stajich J.E."/>
            <person name="Barry K."/>
            <person name="Grigoriev I.V."/>
            <person name="Crous P."/>
            <person name="Smith M.E."/>
        </authorList>
    </citation>
    <scope>NUCLEOTIDE SEQUENCE</scope>
    <source>
        <strain evidence="5">NBRC 105414</strain>
    </source>
</reference>
<dbReference type="GO" id="GO:0005739">
    <property type="term" value="C:mitochondrion"/>
    <property type="evidence" value="ECO:0007669"/>
    <property type="project" value="TreeGrafter"/>
</dbReference>
<dbReference type="Gene3D" id="3.30.530.20">
    <property type="match status" value="1"/>
</dbReference>
<name>A0A9W8HJD8_9FUNG</name>
<accession>A0A9W8HJD8</accession>
<dbReference type="GO" id="GO:0045333">
    <property type="term" value="P:cellular respiration"/>
    <property type="evidence" value="ECO:0007669"/>
    <property type="project" value="InterPro"/>
</dbReference>
<evidence type="ECO:0000313" key="6">
    <source>
        <dbReference type="Proteomes" id="UP001140217"/>
    </source>
</evidence>
<evidence type="ECO:0000256" key="2">
    <source>
        <dbReference type="ARBA" id="ARBA00011814"/>
    </source>
</evidence>
<dbReference type="OrthoDB" id="292693at2759"/>
<dbReference type="GO" id="GO:0048039">
    <property type="term" value="F:ubiquinone binding"/>
    <property type="evidence" value="ECO:0007669"/>
    <property type="project" value="InterPro"/>
</dbReference>
<comment type="subunit">
    <text evidence="2">Interacts with coenzyme Q.</text>
</comment>
<dbReference type="CDD" id="cd07813">
    <property type="entry name" value="COQ10p_like"/>
    <property type="match status" value="1"/>
</dbReference>
<protein>
    <submittedName>
        <fullName evidence="5">Coenzyme Q-binding protein coq10a, mitochondrial</fullName>
    </submittedName>
</protein>
<dbReference type="InterPro" id="IPR044996">
    <property type="entry name" value="COQ10-like"/>
</dbReference>
<evidence type="ECO:0000259" key="4">
    <source>
        <dbReference type="Pfam" id="PF03364"/>
    </source>
</evidence>
<dbReference type="InterPro" id="IPR005031">
    <property type="entry name" value="COQ10_START"/>
</dbReference>
<dbReference type="SUPFAM" id="SSF55961">
    <property type="entry name" value="Bet v1-like"/>
    <property type="match status" value="1"/>
</dbReference>
<dbReference type="EMBL" id="JANBUL010000003">
    <property type="protein sequence ID" value="KAJ2786172.1"/>
    <property type="molecule type" value="Genomic_DNA"/>
</dbReference>
<dbReference type="PANTHER" id="PTHR12901:SF10">
    <property type="entry name" value="COENZYME Q-BINDING PROTEIN COQ10, MITOCHONDRIAL"/>
    <property type="match status" value="1"/>
</dbReference>
<dbReference type="AlphaFoldDB" id="A0A9W8HJD8"/>
<organism evidence="5 6">
    <name type="scientific">Coemansia javaensis</name>
    <dbReference type="NCBI Taxonomy" id="2761396"/>
    <lineage>
        <taxon>Eukaryota</taxon>
        <taxon>Fungi</taxon>
        <taxon>Fungi incertae sedis</taxon>
        <taxon>Zoopagomycota</taxon>
        <taxon>Kickxellomycotina</taxon>
        <taxon>Kickxellomycetes</taxon>
        <taxon>Kickxellales</taxon>
        <taxon>Kickxellaceae</taxon>
        <taxon>Coemansia</taxon>
    </lineage>
</organism>
<evidence type="ECO:0000256" key="3">
    <source>
        <dbReference type="ARBA" id="ARBA00024947"/>
    </source>
</evidence>
<comment type="caution">
    <text evidence="5">The sequence shown here is derived from an EMBL/GenBank/DDBJ whole genome shotgun (WGS) entry which is preliminary data.</text>
</comment>
<feature type="domain" description="Coenzyme Q-binding protein COQ10 START" evidence="4">
    <location>
        <begin position="46"/>
        <end position="196"/>
    </location>
</feature>
<proteinExistence type="inferred from homology"/>
<dbReference type="Proteomes" id="UP001140217">
    <property type="component" value="Unassembled WGS sequence"/>
</dbReference>
<gene>
    <name evidence="5" type="primary">COQ10A</name>
    <name evidence="5" type="ORF">H4R18_000019</name>
</gene>
<evidence type="ECO:0000256" key="1">
    <source>
        <dbReference type="ARBA" id="ARBA00006885"/>
    </source>
</evidence>
<sequence>MNSLLRAGCLRSGARRHQHQHQHQHQQWQRRRVSTAQRFQESRVFPYSAAQVFDLVADVGRYSEFVPMCTGSTVFHDTWRTGAAGGRRSVRAELAVGYAPFRERYTSVVELDRPRRITATATPGGVFTHMRTVWDFADAPPPGPAASPFARPSATAASAASATRVSFAIEYQFASALHAAVAGPVFSTMAQSILAAYLARCQALYGR</sequence>
<dbReference type="PANTHER" id="PTHR12901">
    <property type="entry name" value="SPERM PROTEIN HOMOLOG"/>
    <property type="match status" value="1"/>
</dbReference>
<keyword evidence="6" id="KW-1185">Reference proteome</keyword>
<comment type="similarity">
    <text evidence="1">Belongs to the COQ10 family.</text>
</comment>
<dbReference type="Pfam" id="PF03364">
    <property type="entry name" value="Polyketide_cyc"/>
    <property type="match status" value="1"/>
</dbReference>
<evidence type="ECO:0000313" key="5">
    <source>
        <dbReference type="EMBL" id="KAJ2786172.1"/>
    </source>
</evidence>